<evidence type="ECO:0000256" key="1">
    <source>
        <dbReference type="ARBA" id="ARBA00004651"/>
    </source>
</evidence>
<feature type="domain" description="EamA" evidence="7">
    <location>
        <begin position="160"/>
        <end position="260"/>
    </location>
</feature>
<evidence type="ECO:0000256" key="6">
    <source>
        <dbReference type="SAM" id="Phobius"/>
    </source>
</evidence>
<dbReference type="AlphaFoldDB" id="A0A379AGT0"/>
<feature type="transmembrane region" description="Helical" evidence="6">
    <location>
        <begin position="34"/>
        <end position="53"/>
    </location>
</feature>
<protein>
    <submittedName>
        <fullName evidence="8">Methyl viologen resistance protein YddG</fullName>
    </submittedName>
</protein>
<evidence type="ECO:0000313" key="8">
    <source>
        <dbReference type="EMBL" id="SUB17124.1"/>
    </source>
</evidence>
<name>A0A379AGT0_ENTAG</name>
<feature type="transmembrane region" description="Helical" evidence="6">
    <location>
        <begin position="187"/>
        <end position="205"/>
    </location>
</feature>
<dbReference type="Proteomes" id="UP000254640">
    <property type="component" value="Unassembled WGS sequence"/>
</dbReference>
<feature type="transmembrane region" description="Helical" evidence="6">
    <location>
        <begin position="159"/>
        <end position="175"/>
    </location>
</feature>
<evidence type="ECO:0000256" key="4">
    <source>
        <dbReference type="ARBA" id="ARBA00022989"/>
    </source>
</evidence>
<keyword evidence="4 6" id="KW-1133">Transmembrane helix</keyword>
<feature type="transmembrane region" description="Helical" evidence="6">
    <location>
        <begin position="217"/>
        <end position="236"/>
    </location>
</feature>
<dbReference type="EMBL" id="UGSO01000001">
    <property type="protein sequence ID" value="SUB17124.1"/>
    <property type="molecule type" value="Genomic_DNA"/>
</dbReference>
<dbReference type="Pfam" id="PF00892">
    <property type="entry name" value="EamA"/>
    <property type="match status" value="1"/>
</dbReference>
<dbReference type="NCBIfam" id="NF008676">
    <property type="entry name" value="PRK11689.1"/>
    <property type="match status" value="1"/>
</dbReference>
<keyword evidence="9" id="KW-1185">Reference proteome</keyword>
<dbReference type="GO" id="GO:0016020">
    <property type="term" value="C:membrane"/>
    <property type="evidence" value="ECO:0007669"/>
    <property type="project" value="InterPro"/>
</dbReference>
<evidence type="ECO:0000313" key="9">
    <source>
        <dbReference type="Proteomes" id="UP000254640"/>
    </source>
</evidence>
<feature type="transmembrane region" description="Helical" evidence="6">
    <location>
        <begin position="65"/>
        <end position="87"/>
    </location>
</feature>
<feature type="transmembrane region" description="Helical" evidence="6">
    <location>
        <begin position="99"/>
        <end position="115"/>
    </location>
</feature>
<keyword evidence="3 6" id="KW-0812">Transmembrane</keyword>
<accession>A0A379AGT0</accession>
<keyword evidence="2" id="KW-1003">Cell membrane</keyword>
<dbReference type="InterPro" id="IPR037185">
    <property type="entry name" value="EmrE-like"/>
</dbReference>
<evidence type="ECO:0000256" key="5">
    <source>
        <dbReference type="ARBA" id="ARBA00023136"/>
    </source>
</evidence>
<evidence type="ECO:0000256" key="3">
    <source>
        <dbReference type="ARBA" id="ARBA00022692"/>
    </source>
</evidence>
<reference evidence="8 9" key="1">
    <citation type="submission" date="2018-06" db="EMBL/GenBank/DDBJ databases">
        <authorList>
            <consortium name="Pathogen Informatics"/>
            <person name="Doyle S."/>
        </authorList>
    </citation>
    <scope>NUCLEOTIDE SEQUENCE [LARGE SCALE GENOMIC DNA]</scope>
    <source>
        <strain evidence="8 9">NCTC9381</strain>
    </source>
</reference>
<comment type="subcellular location">
    <subcellularLocation>
        <location evidence="1">Cell membrane</location>
        <topology evidence="1">Multi-pass membrane protein</topology>
    </subcellularLocation>
</comment>
<proteinExistence type="predicted"/>
<keyword evidence="5 6" id="KW-0472">Membrane</keyword>
<sequence>MPATVSRATLVGLVAILLWSTTVGLLRSVSEAFGATGGAALIYTTTACLLCLTRGLPRPGAMPAIYLWLGGVLFVGYEICLALAIGLASDRSQSLELGMINYLWPCLTIVLAIPFNQQRFRVWLWPGLLLSLLGIVWVMKGSGSGSPALLWQNMLRNPVAYALAFIAALTWALYNNLTRRFARGSNGVTLFFILTALALWLKYAFSDHTAPMTFTPVPLLEVLFVGLSTAIAYSAWNHGIQQGNLTLLATASYFTPVLSAPDGIAVARPDAATGLLAGRGDDHARLADLLAGNTVSVTRRLAIISPACYAVWTTSKWSPSWSDVLPYFAPNPTRMQFINIPNTCVNGWKACQIILASIPFMAKVSRCRSISVKV</sequence>
<feature type="transmembrane region" description="Helical" evidence="6">
    <location>
        <begin position="122"/>
        <end position="139"/>
    </location>
</feature>
<dbReference type="SUPFAM" id="SSF103481">
    <property type="entry name" value="Multidrug resistance efflux transporter EmrE"/>
    <property type="match status" value="1"/>
</dbReference>
<evidence type="ECO:0000256" key="2">
    <source>
        <dbReference type="ARBA" id="ARBA00022475"/>
    </source>
</evidence>
<organism evidence="8 9">
    <name type="scientific">Enterobacter agglomerans</name>
    <name type="common">Erwinia herbicola</name>
    <name type="synonym">Pantoea agglomerans</name>
    <dbReference type="NCBI Taxonomy" id="549"/>
    <lineage>
        <taxon>Bacteria</taxon>
        <taxon>Pseudomonadati</taxon>
        <taxon>Pseudomonadota</taxon>
        <taxon>Gammaproteobacteria</taxon>
        <taxon>Enterobacterales</taxon>
        <taxon>Erwiniaceae</taxon>
        <taxon>Pantoea</taxon>
        <taxon>Pantoea agglomerans group</taxon>
    </lineage>
</organism>
<dbReference type="InterPro" id="IPR000620">
    <property type="entry name" value="EamA_dom"/>
</dbReference>
<gene>
    <name evidence="8" type="primary">yddG</name>
    <name evidence="8" type="ORF">NCTC9381_03046</name>
</gene>
<evidence type="ECO:0000259" key="7">
    <source>
        <dbReference type="Pfam" id="PF00892"/>
    </source>
</evidence>